<dbReference type="InterPro" id="IPR011006">
    <property type="entry name" value="CheY-like_superfamily"/>
</dbReference>
<dbReference type="RefSeq" id="WP_173945388.1">
    <property type="nucleotide sequence ID" value="NZ_CP102845.1"/>
</dbReference>
<feature type="modified residue" description="4-aspartylphosphate" evidence="1">
    <location>
        <position position="65"/>
    </location>
</feature>
<gene>
    <name evidence="3" type="ORF">HPT29_000185</name>
</gene>
<reference evidence="3" key="1">
    <citation type="submission" date="2022-08" db="EMBL/GenBank/DDBJ databases">
        <title>Microvirga terrae sp. nov., isolated from soil.</title>
        <authorList>
            <person name="Kim K.H."/>
            <person name="Seo Y.L."/>
            <person name="Kim J.M."/>
            <person name="Lee J.K."/>
            <person name="Han D.M."/>
            <person name="Jeon C.O."/>
        </authorList>
    </citation>
    <scope>NUCLEOTIDE SEQUENCE</scope>
    <source>
        <strain evidence="3">R24</strain>
    </source>
</reference>
<dbReference type="InterPro" id="IPR001789">
    <property type="entry name" value="Sig_transdc_resp-reg_receiver"/>
</dbReference>
<dbReference type="Gene3D" id="3.40.50.2300">
    <property type="match status" value="1"/>
</dbReference>
<evidence type="ECO:0000256" key="1">
    <source>
        <dbReference type="PROSITE-ProRule" id="PRU00169"/>
    </source>
</evidence>
<sequence>MPDPLTASALRGRRILVVEDEYMMAEDLRCDLEEAGAQVIGPVPSVADALRLLATEMSIDAAILDVNLRGEKAYPVADVLRERTIPFVLATGYEQWALPEAYKDVPRCDKPVDLRHLALVLFN</sequence>
<dbReference type="SUPFAM" id="SSF52172">
    <property type="entry name" value="CheY-like"/>
    <property type="match status" value="1"/>
</dbReference>
<keyword evidence="4" id="KW-1185">Reference proteome</keyword>
<evidence type="ECO:0000259" key="2">
    <source>
        <dbReference type="PROSITE" id="PS50110"/>
    </source>
</evidence>
<name>A0ABY5RTS6_9HYPH</name>
<accession>A0ABY5RTS6</accession>
<protein>
    <submittedName>
        <fullName evidence="3">Response regulator</fullName>
    </submittedName>
</protein>
<proteinExistence type="predicted"/>
<evidence type="ECO:0000313" key="4">
    <source>
        <dbReference type="Proteomes" id="UP001017257"/>
    </source>
</evidence>
<keyword evidence="1" id="KW-0597">Phosphoprotein</keyword>
<dbReference type="PROSITE" id="PS50110">
    <property type="entry name" value="RESPONSE_REGULATORY"/>
    <property type="match status" value="1"/>
</dbReference>
<organism evidence="3 4">
    <name type="scientific">Microvirga terrae</name>
    <dbReference type="NCBI Taxonomy" id="2740529"/>
    <lineage>
        <taxon>Bacteria</taxon>
        <taxon>Pseudomonadati</taxon>
        <taxon>Pseudomonadota</taxon>
        <taxon>Alphaproteobacteria</taxon>
        <taxon>Hyphomicrobiales</taxon>
        <taxon>Methylobacteriaceae</taxon>
        <taxon>Microvirga</taxon>
    </lineage>
</organism>
<dbReference type="Proteomes" id="UP001017257">
    <property type="component" value="Chromosome"/>
</dbReference>
<dbReference type="EMBL" id="CP102845">
    <property type="protein sequence ID" value="UVF19617.1"/>
    <property type="molecule type" value="Genomic_DNA"/>
</dbReference>
<evidence type="ECO:0000313" key="3">
    <source>
        <dbReference type="EMBL" id="UVF19617.1"/>
    </source>
</evidence>
<dbReference type="SMART" id="SM00448">
    <property type="entry name" value="REC"/>
    <property type="match status" value="1"/>
</dbReference>
<feature type="domain" description="Response regulatory" evidence="2">
    <location>
        <begin position="14"/>
        <end position="123"/>
    </location>
</feature>